<dbReference type="Proteomes" id="UP000034166">
    <property type="component" value="Unassembled WGS sequence"/>
</dbReference>
<name>A0A0M2SRZ3_9BACI</name>
<dbReference type="AlphaFoldDB" id="A0A0M2SRZ3"/>
<protein>
    <submittedName>
        <fullName evidence="1">Uncharacterized protein</fullName>
    </submittedName>
</protein>
<accession>A0A0M2SRZ3</accession>
<dbReference type="PATRIC" id="fig|1408103.3.peg.3724"/>
<evidence type="ECO:0000313" key="1">
    <source>
        <dbReference type="EMBL" id="KKK36918.1"/>
    </source>
</evidence>
<gene>
    <name evidence="1" type="ORF">WQ57_16740</name>
</gene>
<comment type="caution">
    <text evidence="1">The sequence shown here is derived from an EMBL/GenBank/DDBJ whole genome shotgun (WGS) entry which is preliminary data.</text>
</comment>
<organism evidence="1 2">
    <name type="scientific">Mesobacillus campisalis</name>
    <dbReference type="NCBI Taxonomy" id="1408103"/>
    <lineage>
        <taxon>Bacteria</taxon>
        <taxon>Bacillati</taxon>
        <taxon>Bacillota</taxon>
        <taxon>Bacilli</taxon>
        <taxon>Bacillales</taxon>
        <taxon>Bacillaceae</taxon>
        <taxon>Mesobacillus</taxon>
    </lineage>
</organism>
<dbReference type="EMBL" id="LAYY01000020">
    <property type="protein sequence ID" value="KKK36918.1"/>
    <property type="molecule type" value="Genomic_DNA"/>
</dbReference>
<reference evidence="1 2" key="1">
    <citation type="submission" date="2015-04" db="EMBL/GenBank/DDBJ databases">
        <title>Taxonomic description and genome sequence of Bacillus campisalis sp. nov., a novel member of the genus Bacillus isolated from solar saltern.</title>
        <authorList>
            <person name="Mathan Kumar R."/>
            <person name="Kaur G."/>
            <person name="Kumar A."/>
            <person name="Singh N.K."/>
            <person name="Kaur N."/>
            <person name="Kumar N."/>
            <person name="Mayilraj S."/>
        </authorList>
    </citation>
    <scope>NUCLEOTIDE SEQUENCE [LARGE SCALE GENOMIC DNA]</scope>
    <source>
        <strain evidence="1 2">SA2-6</strain>
    </source>
</reference>
<dbReference type="OrthoDB" id="2889790at2"/>
<evidence type="ECO:0000313" key="2">
    <source>
        <dbReference type="Proteomes" id="UP000034166"/>
    </source>
</evidence>
<keyword evidence="2" id="KW-1185">Reference proteome</keyword>
<proteinExistence type="predicted"/>
<sequence length="93" mass="10949">MERGKHVESVKNCIHLTDYSFQRMCEKDFGINRGVYNEIDKWFYNKGLVDILKRRKAILNFIVFNAANGQNRVRFGSGGLRKKLVEYYEQVAI</sequence>